<proteinExistence type="inferred from homology"/>
<reference evidence="3 4" key="1">
    <citation type="journal article" date="2024" name="Science">
        <title>Giant polyketide synthase enzymes in the biosynthesis of giant marine polyether toxins.</title>
        <authorList>
            <person name="Fallon T.R."/>
            <person name="Shende V.V."/>
            <person name="Wierzbicki I.H."/>
            <person name="Pendleton A.L."/>
            <person name="Watervoot N.F."/>
            <person name="Auber R.P."/>
            <person name="Gonzalez D.J."/>
            <person name="Wisecaver J.H."/>
            <person name="Moore B.S."/>
        </authorList>
    </citation>
    <scope>NUCLEOTIDE SEQUENCE [LARGE SCALE GENOMIC DNA]</scope>
    <source>
        <strain evidence="3 4">12B1</strain>
    </source>
</reference>
<comment type="caution">
    <text evidence="3">The sequence shown here is derived from an EMBL/GenBank/DDBJ whole genome shotgun (WGS) entry which is preliminary data.</text>
</comment>
<dbReference type="GO" id="GO:0055037">
    <property type="term" value="C:recycling endosome"/>
    <property type="evidence" value="ECO:0007669"/>
    <property type="project" value="TreeGrafter"/>
</dbReference>
<dbReference type="Proteomes" id="UP001515480">
    <property type="component" value="Unassembled WGS sequence"/>
</dbReference>
<dbReference type="InterPro" id="IPR024224">
    <property type="entry name" value="DENND6"/>
</dbReference>
<evidence type="ECO:0000256" key="1">
    <source>
        <dbReference type="ARBA" id="ARBA00007159"/>
    </source>
</evidence>
<accession>A0AB34J6A8</accession>
<dbReference type="EMBL" id="JBGBPQ010000013">
    <property type="protein sequence ID" value="KAL1512261.1"/>
    <property type="molecule type" value="Genomic_DNA"/>
</dbReference>
<dbReference type="InterPro" id="IPR037516">
    <property type="entry name" value="Tripartite_DENN"/>
</dbReference>
<gene>
    <name evidence="3" type="ORF">AB1Y20_005523</name>
</gene>
<protein>
    <recommendedName>
        <fullName evidence="2">UDENN domain-containing protein</fullName>
    </recommendedName>
</protein>
<dbReference type="AlphaFoldDB" id="A0AB34J6A8"/>
<name>A0AB34J6A8_PRYPA</name>
<dbReference type="PANTHER" id="PTHR13677:SF0">
    <property type="entry name" value="LD41638P"/>
    <property type="match status" value="1"/>
</dbReference>
<dbReference type="GO" id="GO:0005085">
    <property type="term" value="F:guanyl-nucleotide exchange factor activity"/>
    <property type="evidence" value="ECO:0007669"/>
    <property type="project" value="InterPro"/>
</dbReference>
<comment type="similarity">
    <text evidence="1">Belongs to the DENND6 family.</text>
</comment>
<dbReference type="PANTHER" id="PTHR13677">
    <property type="entry name" value="LD41638P"/>
    <property type="match status" value="1"/>
</dbReference>
<evidence type="ECO:0000259" key="2">
    <source>
        <dbReference type="PROSITE" id="PS50211"/>
    </source>
</evidence>
<evidence type="ECO:0000313" key="4">
    <source>
        <dbReference type="Proteomes" id="UP001515480"/>
    </source>
</evidence>
<sequence length="496" mass="53792">MVSLEAIAGCLGVRSTTWEWVTALAVVDFDVDVGHIMRDVCPSPKVLSESDTATLCFAAMPDSSTGSGLGDDVFAFRLLRSGSSPLWGFSFFRSARDPSCKRGVSQMAVVLLTPLPLFRLFRLAVTRIADAYFAQQHAGPGGGAVLREAHAQLACWATPRATDPMLSLSAVALPLLGQQLTLQLVRARCGPACAVPCAFLGPEEVYVAERSNVDALCGLGSLVWTLWQLILCGESIVVLAPSPEQATELVLALTSLISPLAFMSDFRPYLSVHAPEWDRYGSFGPPPGSGVILGATNPVLARSPPAWQSLLVLAEEPVRPPAPSGAATLRDSLEALTPVFGVSASAEVHGERVASWTTQADCFLRPDDRLLRQLGQKSAGDDVQGQLLREHFEGLTASFLEPLERFCTMGSLHLRQPIGGSTLMLQKWGPQTQARFLKEIENLEPPPLPRSLVPQRAHLLKLYAAFLRTPHFTHWWECQRELTLGGQEPSAESQRR</sequence>
<dbReference type="Pfam" id="PF09794">
    <property type="entry name" value="Avl9"/>
    <property type="match status" value="1"/>
</dbReference>
<dbReference type="PROSITE" id="PS50211">
    <property type="entry name" value="DENN"/>
    <property type="match status" value="1"/>
</dbReference>
<evidence type="ECO:0000313" key="3">
    <source>
        <dbReference type="EMBL" id="KAL1512261.1"/>
    </source>
</evidence>
<keyword evidence="4" id="KW-1185">Reference proteome</keyword>
<organism evidence="3 4">
    <name type="scientific">Prymnesium parvum</name>
    <name type="common">Toxic golden alga</name>
    <dbReference type="NCBI Taxonomy" id="97485"/>
    <lineage>
        <taxon>Eukaryota</taxon>
        <taxon>Haptista</taxon>
        <taxon>Haptophyta</taxon>
        <taxon>Prymnesiophyceae</taxon>
        <taxon>Prymnesiales</taxon>
        <taxon>Prymnesiaceae</taxon>
        <taxon>Prymnesium</taxon>
    </lineage>
</organism>
<dbReference type="InterPro" id="IPR018307">
    <property type="entry name" value="ABL9/DENND6_dom"/>
</dbReference>
<feature type="domain" description="UDENN" evidence="2">
    <location>
        <begin position="22"/>
        <end position="477"/>
    </location>
</feature>